<evidence type="ECO:0000313" key="3">
    <source>
        <dbReference type="Proteomes" id="UP000241118"/>
    </source>
</evidence>
<name>A0A2P8IF27_SACCR</name>
<dbReference type="CDD" id="cd00531">
    <property type="entry name" value="NTF2_like"/>
    <property type="match status" value="1"/>
</dbReference>
<dbReference type="Proteomes" id="UP000241118">
    <property type="component" value="Unassembled WGS sequence"/>
</dbReference>
<dbReference type="RefSeq" id="WP_106614086.1">
    <property type="nucleotide sequence ID" value="NZ_PYAX01000002.1"/>
</dbReference>
<dbReference type="SUPFAM" id="SSF54427">
    <property type="entry name" value="NTF2-like"/>
    <property type="match status" value="1"/>
</dbReference>
<dbReference type="InterPro" id="IPR037401">
    <property type="entry name" value="SnoaL-like"/>
</dbReference>
<gene>
    <name evidence="2" type="ORF">B0I31_10248</name>
</gene>
<sequence>MSDDHDIIARLERVEAELALRRLVSEYCVAADHRDLELWRAVWTPDAVWATGSAPERVFSGTDAICAAVQWQWRAYPVMQHGTVNHVVDLDGAAEGTATGRSDVIVHVRLADGTWVTGGGTYLDQYRRHDGRWRIARRTVHRPFEVGPLPSWVPEPPAD</sequence>
<organism evidence="2 3">
    <name type="scientific">Saccharothrix carnea</name>
    <dbReference type="NCBI Taxonomy" id="1280637"/>
    <lineage>
        <taxon>Bacteria</taxon>
        <taxon>Bacillati</taxon>
        <taxon>Actinomycetota</taxon>
        <taxon>Actinomycetes</taxon>
        <taxon>Pseudonocardiales</taxon>
        <taxon>Pseudonocardiaceae</taxon>
        <taxon>Saccharothrix</taxon>
    </lineage>
</organism>
<accession>A0A2P8IF27</accession>
<protein>
    <submittedName>
        <fullName evidence="2">SnoaL-like protein</fullName>
    </submittedName>
</protein>
<dbReference type="Gene3D" id="3.10.450.50">
    <property type="match status" value="1"/>
</dbReference>
<keyword evidence="3" id="KW-1185">Reference proteome</keyword>
<feature type="domain" description="SnoaL-like" evidence="1">
    <location>
        <begin position="12"/>
        <end position="139"/>
    </location>
</feature>
<dbReference type="OrthoDB" id="1492465at2"/>
<dbReference type="AlphaFoldDB" id="A0A2P8IF27"/>
<evidence type="ECO:0000313" key="2">
    <source>
        <dbReference type="EMBL" id="PSL57071.1"/>
    </source>
</evidence>
<reference evidence="2 3" key="1">
    <citation type="submission" date="2018-03" db="EMBL/GenBank/DDBJ databases">
        <title>Genomic Encyclopedia of Type Strains, Phase III (KMG-III): the genomes of soil and plant-associated and newly described type strains.</title>
        <authorList>
            <person name="Whitman W."/>
        </authorList>
    </citation>
    <scope>NUCLEOTIDE SEQUENCE [LARGE SCALE GENOMIC DNA]</scope>
    <source>
        <strain evidence="2 3">CGMCC 4.7097</strain>
    </source>
</reference>
<evidence type="ECO:0000259" key="1">
    <source>
        <dbReference type="Pfam" id="PF13577"/>
    </source>
</evidence>
<dbReference type="EMBL" id="PYAX01000002">
    <property type="protein sequence ID" value="PSL57071.1"/>
    <property type="molecule type" value="Genomic_DNA"/>
</dbReference>
<comment type="caution">
    <text evidence="2">The sequence shown here is derived from an EMBL/GenBank/DDBJ whole genome shotgun (WGS) entry which is preliminary data.</text>
</comment>
<dbReference type="Pfam" id="PF13577">
    <property type="entry name" value="SnoaL_4"/>
    <property type="match status" value="1"/>
</dbReference>
<proteinExistence type="predicted"/>
<dbReference type="InterPro" id="IPR032710">
    <property type="entry name" value="NTF2-like_dom_sf"/>
</dbReference>